<dbReference type="InterPro" id="IPR009389">
    <property type="entry name" value="DUF1045"/>
</dbReference>
<dbReference type="Gene3D" id="3.90.1140.10">
    <property type="entry name" value="Cyclic phosphodiesterase"/>
    <property type="match status" value="1"/>
</dbReference>
<dbReference type="Proteomes" id="UP001597368">
    <property type="component" value="Unassembled WGS sequence"/>
</dbReference>
<protein>
    <submittedName>
        <fullName evidence="1">DUF1045 domain-containing protein</fullName>
    </submittedName>
</protein>
<sequence>MLSVIGSGRLPGHSLHSAAMGDLPVYDVVLLPASEVNARSIHLSQQLADLYGTEFVLRDKGVYPHLSLYMANFTASQRDEAINRLHAISVRTPEFVLEASHFAGNEHGMFELFYDKTDAITRLQEDVVAAMNPLRTGLRQRDPVGRALADLLLTASSVARANLDRYGYDEVGELFRPHITVTRFQHRDQRPGPALLPPAKVFTAAYRTLALCVMGEHGTCTDIVAEFDLATVAVGPSAD</sequence>
<dbReference type="EMBL" id="JBHUFV010000026">
    <property type="protein sequence ID" value="MFD1933208.1"/>
    <property type="molecule type" value="Genomic_DNA"/>
</dbReference>
<gene>
    <name evidence="1" type="ORF">ACFSKW_17185</name>
</gene>
<dbReference type="Pfam" id="PF06299">
    <property type="entry name" value="DUF1045"/>
    <property type="match status" value="1"/>
</dbReference>
<reference evidence="2" key="1">
    <citation type="journal article" date="2019" name="Int. J. Syst. Evol. Microbiol.">
        <title>The Global Catalogue of Microorganisms (GCM) 10K type strain sequencing project: providing services to taxonomists for standard genome sequencing and annotation.</title>
        <authorList>
            <consortium name="The Broad Institute Genomics Platform"/>
            <consortium name="The Broad Institute Genome Sequencing Center for Infectious Disease"/>
            <person name="Wu L."/>
            <person name="Ma J."/>
        </authorList>
    </citation>
    <scope>NUCLEOTIDE SEQUENCE [LARGE SCALE GENOMIC DNA]</scope>
    <source>
        <strain evidence="2">ICMP 6774ER</strain>
    </source>
</reference>
<organism evidence="1 2">
    <name type="scientific">Nonomuraea mangrovi</name>
    <dbReference type="NCBI Taxonomy" id="2316207"/>
    <lineage>
        <taxon>Bacteria</taxon>
        <taxon>Bacillati</taxon>
        <taxon>Actinomycetota</taxon>
        <taxon>Actinomycetes</taxon>
        <taxon>Streptosporangiales</taxon>
        <taxon>Streptosporangiaceae</taxon>
        <taxon>Nonomuraea</taxon>
    </lineage>
</organism>
<accession>A0ABW4SVN1</accession>
<comment type="caution">
    <text evidence="1">The sequence shown here is derived from an EMBL/GenBank/DDBJ whole genome shotgun (WGS) entry which is preliminary data.</text>
</comment>
<evidence type="ECO:0000313" key="2">
    <source>
        <dbReference type="Proteomes" id="UP001597368"/>
    </source>
</evidence>
<keyword evidence="2" id="KW-1185">Reference proteome</keyword>
<name>A0ABW4SVN1_9ACTN</name>
<proteinExistence type="predicted"/>
<evidence type="ECO:0000313" key="1">
    <source>
        <dbReference type="EMBL" id="MFD1933208.1"/>
    </source>
</evidence>